<comment type="caution">
    <text evidence="1">The sequence shown here is derived from an EMBL/GenBank/DDBJ whole genome shotgun (WGS) entry which is preliminary data.</text>
</comment>
<protein>
    <submittedName>
        <fullName evidence="1">Uncharacterized protein</fullName>
    </submittedName>
</protein>
<gene>
    <name evidence="1" type="ORF">RCL2_000215200</name>
</gene>
<dbReference type="EMBL" id="BLAL01000012">
    <property type="protein sequence ID" value="GES74682.1"/>
    <property type="molecule type" value="Genomic_DNA"/>
</dbReference>
<evidence type="ECO:0000313" key="1">
    <source>
        <dbReference type="EMBL" id="GES74682.1"/>
    </source>
</evidence>
<sequence>MAKVATGFMEHHKWTSETPLSELAKYTEEINKSLRDDRKVRSNAKTRFRQLGLTKEQVEVLIPIRLTGKREEGRDTVDKIAQEIVENDYPSEKIKEISNNLAGSAPNPVAGSSRLTLLRKKLQNRGADHSKKEATKIPHITTESNKIQAHRHIFDEDEGFECPEHYYLEKVQERLEKCDISSSPSKKNLVDIMVMLSMRPADVAGLSIDKYDTSDEMWYKSNYSWYCTGYSKIKGETGSGEPRPFLSMEKDPIRTKELLTWIQNAIPEKFTFLQKNRSGIVNVNPINTTIAEHGITSCKLRVIGADHASRIHGGRNDSYRQYLRKLACR</sequence>
<reference evidence="1" key="1">
    <citation type="submission" date="2019-10" db="EMBL/GenBank/DDBJ databases">
        <title>Conservation and host-specific expression of non-tandemly repeated heterogenous ribosome RNA gene in arbuscular mycorrhizal fungi.</title>
        <authorList>
            <person name="Maeda T."/>
            <person name="Kobayashi Y."/>
            <person name="Nakagawa T."/>
            <person name="Ezawa T."/>
            <person name="Yamaguchi K."/>
            <person name="Bino T."/>
            <person name="Nishimoto Y."/>
            <person name="Shigenobu S."/>
            <person name="Kawaguchi M."/>
        </authorList>
    </citation>
    <scope>NUCLEOTIDE SEQUENCE</scope>
    <source>
        <strain evidence="1">HR1</strain>
    </source>
</reference>
<accession>A0A8H3KRT9</accession>
<proteinExistence type="predicted"/>
<dbReference type="Proteomes" id="UP000615446">
    <property type="component" value="Unassembled WGS sequence"/>
</dbReference>
<name>A0A8H3KRT9_9GLOM</name>
<evidence type="ECO:0000313" key="2">
    <source>
        <dbReference type="Proteomes" id="UP000615446"/>
    </source>
</evidence>
<dbReference type="OrthoDB" id="2375956at2759"/>
<organism evidence="1 2">
    <name type="scientific">Rhizophagus clarus</name>
    <dbReference type="NCBI Taxonomy" id="94130"/>
    <lineage>
        <taxon>Eukaryota</taxon>
        <taxon>Fungi</taxon>
        <taxon>Fungi incertae sedis</taxon>
        <taxon>Mucoromycota</taxon>
        <taxon>Glomeromycotina</taxon>
        <taxon>Glomeromycetes</taxon>
        <taxon>Glomerales</taxon>
        <taxon>Glomeraceae</taxon>
        <taxon>Rhizophagus</taxon>
    </lineage>
</organism>
<dbReference type="AlphaFoldDB" id="A0A8H3KRT9"/>